<dbReference type="EMBL" id="AP014967">
    <property type="protein sequence ID" value="BAT14020.1"/>
    <property type="molecule type" value="Genomic_DNA"/>
</dbReference>
<accession>A0A0P0Y2J2</accession>
<dbReference type="ExpressionAtlas" id="A0A0P0Y2J2">
    <property type="expression patterns" value="baseline and differential"/>
</dbReference>
<sequence length="60" mass="6801">MASRPRRTARAPNRFGFEEVRVEPEADHEEDSIINMLVADLEAHEQGRAARRAPQQAGMQ</sequence>
<name>A0A0P0Y2J2_ORYSJ</name>
<gene>
    <name evidence="1" type="ordered locus">Os11g0477400</name>
    <name evidence="1" type="ORF">OSNPB_110477400</name>
</gene>
<dbReference type="InParanoid" id="A0A0P0Y2J2"/>
<reference evidence="2" key="1">
    <citation type="journal article" date="2005" name="Nature">
        <title>The map-based sequence of the rice genome.</title>
        <authorList>
            <consortium name="International rice genome sequencing project (IRGSP)"/>
            <person name="Matsumoto T."/>
            <person name="Wu J."/>
            <person name="Kanamori H."/>
            <person name="Katayose Y."/>
            <person name="Fujisawa M."/>
            <person name="Namiki N."/>
            <person name="Mizuno H."/>
            <person name="Yamamoto K."/>
            <person name="Antonio B.A."/>
            <person name="Baba T."/>
            <person name="Sakata K."/>
            <person name="Nagamura Y."/>
            <person name="Aoki H."/>
            <person name="Arikawa K."/>
            <person name="Arita K."/>
            <person name="Bito T."/>
            <person name="Chiden Y."/>
            <person name="Fujitsuka N."/>
            <person name="Fukunaka R."/>
            <person name="Hamada M."/>
            <person name="Harada C."/>
            <person name="Hayashi A."/>
            <person name="Hijishita S."/>
            <person name="Honda M."/>
            <person name="Hosokawa S."/>
            <person name="Ichikawa Y."/>
            <person name="Idonuma A."/>
            <person name="Iijima M."/>
            <person name="Ikeda M."/>
            <person name="Ikeno M."/>
            <person name="Ito K."/>
            <person name="Ito S."/>
            <person name="Ito T."/>
            <person name="Ito Y."/>
            <person name="Ito Y."/>
            <person name="Iwabuchi A."/>
            <person name="Kamiya K."/>
            <person name="Karasawa W."/>
            <person name="Kurita K."/>
            <person name="Katagiri S."/>
            <person name="Kikuta A."/>
            <person name="Kobayashi H."/>
            <person name="Kobayashi N."/>
            <person name="Machita K."/>
            <person name="Maehara T."/>
            <person name="Masukawa M."/>
            <person name="Mizubayashi T."/>
            <person name="Mukai Y."/>
            <person name="Nagasaki H."/>
            <person name="Nagata Y."/>
            <person name="Naito S."/>
            <person name="Nakashima M."/>
            <person name="Nakama Y."/>
            <person name="Nakamichi Y."/>
            <person name="Nakamura M."/>
            <person name="Meguro A."/>
            <person name="Negishi M."/>
            <person name="Ohta I."/>
            <person name="Ohta T."/>
            <person name="Okamoto M."/>
            <person name="Ono N."/>
            <person name="Saji S."/>
            <person name="Sakaguchi M."/>
            <person name="Sakai K."/>
            <person name="Shibata M."/>
            <person name="Shimokawa T."/>
            <person name="Song J."/>
            <person name="Takazaki Y."/>
            <person name="Terasawa K."/>
            <person name="Tsugane M."/>
            <person name="Tsuji K."/>
            <person name="Ueda S."/>
            <person name="Waki K."/>
            <person name="Yamagata H."/>
            <person name="Yamamoto M."/>
            <person name="Yamamoto S."/>
            <person name="Yamane H."/>
            <person name="Yoshiki S."/>
            <person name="Yoshihara R."/>
            <person name="Yukawa K."/>
            <person name="Zhong H."/>
            <person name="Yano M."/>
            <person name="Yuan Q."/>
            <person name="Ouyang S."/>
            <person name="Liu J."/>
            <person name="Jones K.M."/>
            <person name="Gansberger K."/>
            <person name="Moffat K."/>
            <person name="Hill J."/>
            <person name="Bera J."/>
            <person name="Fadrosh D."/>
            <person name="Jin S."/>
            <person name="Johri S."/>
            <person name="Kim M."/>
            <person name="Overton L."/>
            <person name="Reardon M."/>
            <person name="Tsitrin T."/>
            <person name="Vuong H."/>
            <person name="Weaver B."/>
            <person name="Ciecko A."/>
            <person name="Tallon L."/>
            <person name="Jackson J."/>
            <person name="Pai G."/>
            <person name="Aken S.V."/>
            <person name="Utterback T."/>
            <person name="Reidmuller S."/>
            <person name="Feldblyum T."/>
            <person name="Hsiao J."/>
            <person name="Zismann V."/>
            <person name="Iobst S."/>
            <person name="de Vazeille A.R."/>
            <person name="Buell C.R."/>
            <person name="Ying K."/>
            <person name="Li Y."/>
            <person name="Lu T."/>
            <person name="Huang Y."/>
            <person name="Zhao Q."/>
            <person name="Feng Q."/>
            <person name="Zhang L."/>
            <person name="Zhu J."/>
            <person name="Weng Q."/>
            <person name="Mu J."/>
            <person name="Lu Y."/>
            <person name="Fan D."/>
            <person name="Liu Y."/>
            <person name="Guan J."/>
            <person name="Zhang Y."/>
            <person name="Yu S."/>
            <person name="Liu X."/>
            <person name="Zhang Y."/>
            <person name="Hong G."/>
            <person name="Han B."/>
            <person name="Choisne N."/>
            <person name="Demange N."/>
            <person name="Orjeda G."/>
            <person name="Samain S."/>
            <person name="Cattolico L."/>
            <person name="Pelletier E."/>
            <person name="Couloux A."/>
            <person name="Segurens B."/>
            <person name="Wincker P."/>
            <person name="D'Hont A."/>
            <person name="Scarpelli C."/>
            <person name="Weissenbach J."/>
            <person name="Salanoubat M."/>
            <person name="Quetier F."/>
            <person name="Yu Y."/>
            <person name="Kim H.R."/>
            <person name="Rambo T."/>
            <person name="Currie J."/>
            <person name="Collura K."/>
            <person name="Luo M."/>
            <person name="Yang T."/>
            <person name="Ammiraju J.S.S."/>
            <person name="Engler F."/>
            <person name="Soderlund C."/>
            <person name="Wing R.A."/>
            <person name="Palmer L.E."/>
            <person name="de la Bastide M."/>
            <person name="Spiegel L."/>
            <person name="Nascimento L."/>
            <person name="Zutavern T."/>
            <person name="O'Shaughnessy A."/>
            <person name="Dike S."/>
            <person name="Dedhia N."/>
            <person name="Preston R."/>
            <person name="Balija V."/>
            <person name="McCombie W.R."/>
            <person name="Chow T."/>
            <person name="Chen H."/>
            <person name="Chung M."/>
            <person name="Chen C."/>
            <person name="Shaw J."/>
            <person name="Wu H."/>
            <person name="Hsiao K."/>
            <person name="Chao Y."/>
            <person name="Chu M."/>
            <person name="Cheng C."/>
            <person name="Hour A."/>
            <person name="Lee P."/>
            <person name="Lin S."/>
            <person name="Lin Y."/>
            <person name="Liou J."/>
            <person name="Liu S."/>
            <person name="Hsing Y."/>
            <person name="Raghuvanshi S."/>
            <person name="Mohanty A."/>
            <person name="Bharti A.K."/>
            <person name="Gaur A."/>
            <person name="Gupta V."/>
            <person name="Kumar D."/>
            <person name="Ravi V."/>
            <person name="Vij S."/>
            <person name="Kapur A."/>
            <person name="Khurana P."/>
            <person name="Khurana P."/>
            <person name="Khurana J.P."/>
            <person name="Tyagi A.K."/>
            <person name="Gaikwad K."/>
            <person name="Singh A."/>
            <person name="Dalal V."/>
            <person name="Srivastava S."/>
            <person name="Dixit A."/>
            <person name="Pal A.K."/>
            <person name="Ghazi I.A."/>
            <person name="Yadav M."/>
            <person name="Pandit A."/>
            <person name="Bhargava A."/>
            <person name="Sureshbabu K."/>
            <person name="Batra K."/>
            <person name="Sharma T.R."/>
            <person name="Mohapatra T."/>
            <person name="Singh N.K."/>
            <person name="Messing J."/>
            <person name="Nelson A.B."/>
            <person name="Fuks G."/>
            <person name="Kavchok S."/>
            <person name="Keizer G."/>
            <person name="Linton E."/>
            <person name="Llaca V."/>
            <person name="Song R."/>
            <person name="Tanyolac B."/>
            <person name="Young S."/>
            <person name="Ho-Il K."/>
            <person name="Hahn J.H."/>
            <person name="Sangsakoo G."/>
            <person name="Vanavichit A."/>
            <person name="de Mattos Luiz.A.T."/>
            <person name="Zimmer P.D."/>
            <person name="Malone G."/>
            <person name="Dellagostin O."/>
            <person name="de Oliveira A.C."/>
            <person name="Bevan M."/>
            <person name="Bancroft I."/>
            <person name="Minx P."/>
            <person name="Cordum H."/>
            <person name="Wilson R."/>
            <person name="Cheng Z."/>
            <person name="Jin W."/>
            <person name="Jiang J."/>
            <person name="Leong S.A."/>
            <person name="Iwama H."/>
            <person name="Gojobori T."/>
            <person name="Itoh T."/>
            <person name="Niimura Y."/>
            <person name="Fujii Y."/>
            <person name="Habara T."/>
            <person name="Sakai H."/>
            <person name="Sato Y."/>
            <person name="Wilson G."/>
            <person name="Kumar K."/>
            <person name="McCouch S."/>
            <person name="Juretic N."/>
            <person name="Hoen D."/>
            <person name="Wright S."/>
            <person name="Bruskiewich R."/>
            <person name="Bureau T."/>
            <person name="Miyao A."/>
            <person name="Hirochika H."/>
            <person name="Nishikawa T."/>
            <person name="Kadowaki K."/>
            <person name="Sugiura M."/>
            <person name="Burr B."/>
            <person name="Sasaki T."/>
        </authorList>
    </citation>
    <scope>NUCLEOTIDE SEQUENCE [LARGE SCALE GENOMIC DNA]</scope>
    <source>
        <strain evidence="2">cv. Nipponbare</strain>
    </source>
</reference>
<dbReference type="Gramene" id="Os11t0477400-01">
    <property type="protein sequence ID" value="Os11t0477400-01"/>
    <property type="gene ID" value="Os11g0477400"/>
</dbReference>
<dbReference type="Proteomes" id="UP000059680">
    <property type="component" value="Chromosome 11"/>
</dbReference>
<reference evidence="1 2" key="2">
    <citation type="journal article" date="2013" name="Plant Cell Physiol.">
        <title>Rice Annotation Project Database (RAP-DB): an integrative and interactive database for rice genomics.</title>
        <authorList>
            <person name="Sakai H."/>
            <person name="Lee S.S."/>
            <person name="Tanaka T."/>
            <person name="Numa H."/>
            <person name="Kim J."/>
            <person name="Kawahara Y."/>
            <person name="Wakimoto H."/>
            <person name="Yang C.C."/>
            <person name="Iwamoto M."/>
            <person name="Abe T."/>
            <person name="Yamada Y."/>
            <person name="Muto A."/>
            <person name="Inokuchi H."/>
            <person name="Ikemura T."/>
            <person name="Matsumoto T."/>
            <person name="Sasaki T."/>
            <person name="Itoh T."/>
        </authorList>
    </citation>
    <scope>NUCLEOTIDE SEQUENCE [LARGE SCALE GENOMIC DNA]</scope>
    <source>
        <strain evidence="2">cv. Nipponbare</strain>
    </source>
</reference>
<reference evidence="1 2" key="3">
    <citation type="journal article" date="2013" name="Rice">
        <title>Improvement of the Oryza sativa Nipponbare reference genome using next generation sequence and optical map data.</title>
        <authorList>
            <person name="Kawahara Y."/>
            <person name="de la Bastide M."/>
            <person name="Hamilton J.P."/>
            <person name="Kanamori H."/>
            <person name="McCombie W.R."/>
            <person name="Ouyang S."/>
            <person name="Schwartz D.C."/>
            <person name="Tanaka T."/>
            <person name="Wu J."/>
            <person name="Zhou S."/>
            <person name="Childs K.L."/>
            <person name="Davidson R.M."/>
            <person name="Lin H."/>
            <person name="Quesada-Ocampo L."/>
            <person name="Vaillancourt B."/>
            <person name="Sakai H."/>
            <person name="Lee S.S."/>
            <person name="Kim J."/>
            <person name="Numa H."/>
            <person name="Itoh T."/>
            <person name="Buell C.R."/>
            <person name="Matsumoto T."/>
        </authorList>
    </citation>
    <scope>NUCLEOTIDE SEQUENCE [LARGE SCALE GENOMIC DNA]</scope>
    <source>
        <strain evidence="2">cv. Nipponbare</strain>
    </source>
</reference>
<protein>
    <submittedName>
        <fullName evidence="1">Os11g0477400 protein</fullName>
    </submittedName>
</protein>
<evidence type="ECO:0000313" key="1">
    <source>
        <dbReference type="EMBL" id="BAT14020.1"/>
    </source>
</evidence>
<proteinExistence type="predicted"/>
<keyword evidence="2" id="KW-1185">Reference proteome</keyword>
<dbReference type="PaxDb" id="39947-A0A0P0Y2J2"/>
<evidence type="ECO:0000313" key="2">
    <source>
        <dbReference type="Proteomes" id="UP000059680"/>
    </source>
</evidence>
<organism evidence="1 2">
    <name type="scientific">Oryza sativa subsp. japonica</name>
    <name type="common">Rice</name>
    <dbReference type="NCBI Taxonomy" id="39947"/>
    <lineage>
        <taxon>Eukaryota</taxon>
        <taxon>Viridiplantae</taxon>
        <taxon>Streptophyta</taxon>
        <taxon>Embryophyta</taxon>
        <taxon>Tracheophyta</taxon>
        <taxon>Spermatophyta</taxon>
        <taxon>Magnoliopsida</taxon>
        <taxon>Liliopsida</taxon>
        <taxon>Poales</taxon>
        <taxon>Poaceae</taxon>
        <taxon>BOP clade</taxon>
        <taxon>Oryzoideae</taxon>
        <taxon>Oryzeae</taxon>
        <taxon>Oryzinae</taxon>
        <taxon>Oryza</taxon>
        <taxon>Oryza sativa</taxon>
    </lineage>
</organism>
<dbReference type="AlphaFoldDB" id="A0A0P0Y2J2"/>